<proteinExistence type="predicted"/>
<dbReference type="AlphaFoldDB" id="A0A0L7QIT8"/>
<reference evidence="1 2" key="1">
    <citation type="submission" date="2015-07" db="EMBL/GenBank/DDBJ databases">
        <title>The genome of Habropoda laboriosa.</title>
        <authorList>
            <person name="Pan H."/>
            <person name="Kapheim K."/>
        </authorList>
    </citation>
    <scope>NUCLEOTIDE SEQUENCE [LARGE SCALE GENOMIC DNA]</scope>
    <source>
        <strain evidence="1">0110345459</strain>
    </source>
</reference>
<dbReference type="EMBL" id="KQ415617">
    <property type="protein sequence ID" value="KOC58548.1"/>
    <property type="molecule type" value="Genomic_DNA"/>
</dbReference>
<evidence type="ECO:0000313" key="1">
    <source>
        <dbReference type="EMBL" id="KOC58548.1"/>
    </source>
</evidence>
<evidence type="ECO:0000313" key="2">
    <source>
        <dbReference type="Proteomes" id="UP000053825"/>
    </source>
</evidence>
<protein>
    <submittedName>
        <fullName evidence="1">Uncharacterized protein</fullName>
    </submittedName>
</protein>
<dbReference type="Proteomes" id="UP000053825">
    <property type="component" value="Unassembled WGS sequence"/>
</dbReference>
<sequence>MKTLLNTIKATINAKVENAVVKLTDIINFAESHKHLAKKASLPVTEDYIAKGIITNMGNEFSKVGNIAGTFYILECTAYRTAQPFIQTGTNLMKDLYLENIIAQVANVGATATISVLDKLSGEVVCKSEELSNKVYSDISQLMLNGFPNNPQYLLGESNIETYDGMVGLDKPFLTSSTVSEGAFTLTRVSDSEINLSQKLYFQVTPNIPQGEKRFIREMGLKDFDRFILQSSRGKKFAIEVDDNSAISVDMTLNYYFKIDQPTVSLNLLKNGVVHEQFNATQRLHYNVTSSFPWRSFLSGTQNGVIKLDAVQSSDVDVTRVDTSGSVIQPTTASTALTLTTNQILTEFTFIAAKGQSIQQVKASLGFDNSSKVMSTGFTEQPIPVIGASNKSTQTNQNGALDPILGLSVINITPSVLSFTSPAMTSSGTVTWEYEVKYQYKEDGDVIHEIAIDNFSRMIITDVNNKPYGITVNTNDVVYVKVRFTMTIIPVKNTLALVDKAAVLPNGDYPINFHFDLSHTDPRWWMLFSGFDVKYIQTNNDIESSKQVLNVMDRTLYLDQVSRNSFDRLQFKVYEKVDVDTANQLTDISWDGKASTTESVTRFNMADDILNSQERLQQYTDFINNWFTNKSSTPITAPDGSLVSPLWSIVNILNQIDDSGLLKQIVSKANTDQSSDWISALIRYSGNSNVSQQSFDQGDTMTYTVNVPGAVLGMKPSVGFSKSIGGMMSSASILGADQVMVTLYNPFPRRVSVDAMTITVTVNP</sequence>
<keyword evidence="2" id="KW-1185">Reference proteome</keyword>
<name>A0A0L7QIT8_9HYME</name>
<accession>A0A0L7QIT8</accession>
<organism evidence="1 2">
    <name type="scientific">Habropoda laboriosa</name>
    <dbReference type="NCBI Taxonomy" id="597456"/>
    <lineage>
        <taxon>Eukaryota</taxon>
        <taxon>Metazoa</taxon>
        <taxon>Ecdysozoa</taxon>
        <taxon>Arthropoda</taxon>
        <taxon>Hexapoda</taxon>
        <taxon>Insecta</taxon>
        <taxon>Pterygota</taxon>
        <taxon>Neoptera</taxon>
        <taxon>Endopterygota</taxon>
        <taxon>Hymenoptera</taxon>
        <taxon>Apocrita</taxon>
        <taxon>Aculeata</taxon>
        <taxon>Apoidea</taxon>
        <taxon>Anthophila</taxon>
        <taxon>Apidae</taxon>
        <taxon>Habropoda</taxon>
    </lineage>
</organism>
<gene>
    <name evidence="1" type="ORF">WH47_09787</name>
</gene>